<evidence type="ECO:0000313" key="4">
    <source>
        <dbReference type="RefSeq" id="XP_048135272.1"/>
    </source>
</evidence>
<proteinExistence type="predicted"/>
<dbReference type="Gene3D" id="3.80.10.10">
    <property type="entry name" value="Ribonuclease Inhibitor"/>
    <property type="match status" value="1"/>
</dbReference>
<dbReference type="InterPro" id="IPR057135">
    <property type="entry name" value="At4g27190-like_LRR"/>
</dbReference>
<keyword evidence="1" id="KW-0611">Plant defense</keyword>
<feature type="domain" description="Disease resistance protein At4g27190-like leucine-rich repeats" evidence="2">
    <location>
        <begin position="41"/>
        <end position="189"/>
    </location>
</feature>
<dbReference type="PANTHER" id="PTHR33463">
    <property type="entry name" value="NB-ARC DOMAIN-CONTAINING PROTEIN-RELATED"/>
    <property type="match status" value="1"/>
</dbReference>
<dbReference type="InterPro" id="IPR032675">
    <property type="entry name" value="LRR_dom_sf"/>
</dbReference>
<accession>A0ABM3HF91</accession>
<dbReference type="SUPFAM" id="SSF52047">
    <property type="entry name" value="RNI-like"/>
    <property type="match status" value="1"/>
</dbReference>
<reference evidence="4" key="1">
    <citation type="submission" date="2025-08" db="UniProtKB">
        <authorList>
            <consortium name="RefSeq"/>
        </authorList>
    </citation>
    <scope>IDENTIFICATION</scope>
    <source>
        <tissue evidence="4">Leaf</tissue>
    </source>
</reference>
<dbReference type="Pfam" id="PF23247">
    <property type="entry name" value="LRR_RPS2"/>
    <property type="match status" value="1"/>
</dbReference>
<evidence type="ECO:0000313" key="3">
    <source>
        <dbReference type="Proteomes" id="UP000827889"/>
    </source>
</evidence>
<dbReference type="InterPro" id="IPR050905">
    <property type="entry name" value="Plant_NBS-LRR"/>
</dbReference>
<name>A0ABM3HF91_9MYRT</name>
<protein>
    <submittedName>
        <fullName evidence="4">Uncharacterized protein LOC115726481</fullName>
    </submittedName>
</protein>
<keyword evidence="3" id="KW-1185">Reference proteome</keyword>
<gene>
    <name evidence="4" type="primary">LOC115726481</name>
</gene>
<dbReference type="Proteomes" id="UP000827889">
    <property type="component" value="Chromosome 5"/>
</dbReference>
<organism evidence="3 4">
    <name type="scientific">Rhodamnia argentea</name>
    <dbReference type="NCBI Taxonomy" id="178133"/>
    <lineage>
        <taxon>Eukaryota</taxon>
        <taxon>Viridiplantae</taxon>
        <taxon>Streptophyta</taxon>
        <taxon>Embryophyta</taxon>
        <taxon>Tracheophyta</taxon>
        <taxon>Spermatophyta</taxon>
        <taxon>Magnoliopsida</taxon>
        <taxon>eudicotyledons</taxon>
        <taxon>Gunneridae</taxon>
        <taxon>Pentapetalae</taxon>
        <taxon>rosids</taxon>
        <taxon>malvids</taxon>
        <taxon>Myrtales</taxon>
        <taxon>Myrtaceae</taxon>
        <taxon>Myrtoideae</taxon>
        <taxon>Myrteae</taxon>
        <taxon>Australasian group</taxon>
        <taxon>Rhodamnia</taxon>
    </lineage>
</organism>
<evidence type="ECO:0000259" key="2">
    <source>
        <dbReference type="Pfam" id="PF23247"/>
    </source>
</evidence>
<dbReference type="GeneID" id="115726481"/>
<sequence length="191" mass="21373">MMTFFSSNGKSMIGSRETQSPDRVKSRCYALFSQEVALPNLETLYVTGMDSIEMIWDNQVVVESFPKLKSLSVDGCNKLVTVVPPFLLGQLKSPESLEAKACGSLEVVFELQPLIPLDGHPIALPLREPTISGLPKLKCVWDKEVHRQVQFQRLRSVSVFECNGLTSLFPALIFRDLTQLEELEIRECGIA</sequence>
<dbReference type="RefSeq" id="XP_048135272.1">
    <property type="nucleotide sequence ID" value="XM_048279315.1"/>
</dbReference>
<evidence type="ECO:0000256" key="1">
    <source>
        <dbReference type="ARBA" id="ARBA00022821"/>
    </source>
</evidence>
<dbReference type="PANTHER" id="PTHR33463:SF209">
    <property type="entry name" value="DISEASE RESISTANCE PROTEIN RPS2-LIKE"/>
    <property type="match status" value="1"/>
</dbReference>